<dbReference type="InterPro" id="IPR036202">
    <property type="entry name" value="TopoI_DNA-bd_euk_N_sf"/>
</dbReference>
<dbReference type="SMART" id="SM00435">
    <property type="entry name" value="TOPEUc"/>
    <property type="match status" value="1"/>
</dbReference>
<dbReference type="PRINTS" id="PR00416">
    <property type="entry name" value="EUTPISMRASEI"/>
</dbReference>
<organism evidence="12 13">
    <name type="scientific">Sinanodonta woodiana</name>
    <name type="common">Chinese pond mussel</name>
    <name type="synonym">Anodonta woodiana</name>
    <dbReference type="NCBI Taxonomy" id="1069815"/>
    <lineage>
        <taxon>Eukaryota</taxon>
        <taxon>Metazoa</taxon>
        <taxon>Spiralia</taxon>
        <taxon>Lophotrochozoa</taxon>
        <taxon>Mollusca</taxon>
        <taxon>Bivalvia</taxon>
        <taxon>Autobranchia</taxon>
        <taxon>Heteroconchia</taxon>
        <taxon>Palaeoheterodonta</taxon>
        <taxon>Unionida</taxon>
        <taxon>Unionoidea</taxon>
        <taxon>Unionidae</taxon>
        <taxon>Unioninae</taxon>
        <taxon>Sinanodonta</taxon>
    </lineage>
</organism>
<dbReference type="PROSITE" id="PS51745">
    <property type="entry name" value="PB1"/>
    <property type="match status" value="1"/>
</dbReference>
<dbReference type="Pfam" id="PF02919">
    <property type="entry name" value="Topoisom_I_N"/>
    <property type="match status" value="1"/>
</dbReference>
<dbReference type="Gene3D" id="2.170.11.10">
    <property type="entry name" value="DNA Topoisomerase I, domain 2"/>
    <property type="match status" value="1"/>
</dbReference>
<sequence>MFSGSEQRYLGSYRGCELQNPTPEQCFLEVSVLRKPGRMLQRVKAFLPNSKSRDEEIRRFTVPADVSSSYEYLCRKISDIFPTLRHGRFTLYWKDSVGDPITISSDEELLEALEYVEDSLFKIYIRDLEPKDSHEGGGEDESSLVKEYSPDFIGVKKEIKQNPESDDDLPLAQQVHQDKQEAAIKRPAKDEDDDDDEEEEEEEEEEDEGNRCEEENGDGVKWTFLEHKGPVFSPPYEPLPDHVNFYYDEKKMKLSQASEEVATLYAKMLGTTYKADDVFKENFFNDWIEMMTPEEKSTITDLKKCNFKEMYNYYKEKKKIKAQNEGIQKKHDFCMMDGQKVQIYNFKIVSPKLFQGRKKNPRRGKIQKRINPEDVTINCESDSKIPQPPAGHEWKNVLHDNKVAWLAQWTDNVQGTKYMHVKLNASSKLKGEKDWQKYVTARKLHRTVDKIRAQYREDWKSKEMRIQQRAVALYFIDTLALGVDNEKEEGETADTVGCCSLRVKHIKLHDKLDEKENVVEFDILYNDSIQYYKTLSVDEQVYKRLKLFMEKKQQEDVLFDCLNTSIMNEQLNSLMEGLTAKVFCTYNASKTLQEQLNLLTNPDDLEPAKLQSYKNAYIKALANQQSMPKSLSKQMASLQIKDEKKIALGTFKFNHFDPRISVAWCKKWNVPIEKIYNEKQQEKLSWAIDLTEPDFRY</sequence>
<comment type="catalytic activity">
    <reaction evidence="1">
        <text>ATP-independent breakage of single-stranded DNA, followed by passage and rejoining.</text>
        <dbReference type="EC" id="5.6.2.1"/>
    </reaction>
</comment>
<dbReference type="EMBL" id="JBJQND010000012">
    <property type="protein sequence ID" value="KAL3860587.1"/>
    <property type="molecule type" value="Genomic_DNA"/>
</dbReference>
<dbReference type="PROSITE" id="PS52038">
    <property type="entry name" value="TOPO_IB_2"/>
    <property type="match status" value="1"/>
</dbReference>
<dbReference type="AlphaFoldDB" id="A0ABD3VJ48"/>
<dbReference type="FunFam" id="3.90.15.10:FF:000011">
    <property type="entry name" value="DNA topoisomerase I, mitochondrial"/>
    <property type="match status" value="1"/>
</dbReference>
<evidence type="ECO:0000313" key="13">
    <source>
        <dbReference type="Proteomes" id="UP001634394"/>
    </source>
</evidence>
<name>A0ABD3VJ48_SINWO</name>
<dbReference type="InterPro" id="IPR051062">
    <property type="entry name" value="Topoisomerase_IB"/>
</dbReference>
<dbReference type="Gene3D" id="3.90.15.10">
    <property type="entry name" value="Topoisomerase I, Chain A, domain 3"/>
    <property type="match status" value="1"/>
</dbReference>
<dbReference type="Gene3D" id="3.10.20.90">
    <property type="entry name" value="Phosphatidylinositol 3-kinase Catalytic Subunit, Chain A, domain 1"/>
    <property type="match status" value="1"/>
</dbReference>
<protein>
    <recommendedName>
        <fullName evidence="4">DNA topoisomerase 1</fullName>
        <ecNumber evidence="3">5.6.2.1</ecNumber>
    </recommendedName>
    <alternativeName>
        <fullName evidence="8">DNA topoisomerase I</fullName>
    </alternativeName>
</protein>
<keyword evidence="5" id="KW-0799">Topoisomerase</keyword>
<dbReference type="Gene3D" id="1.10.10.41">
    <property type="entry name" value="Yeast DNA topoisomerase - domain 1"/>
    <property type="match status" value="1"/>
</dbReference>
<dbReference type="Pfam" id="PF00564">
    <property type="entry name" value="PB1"/>
    <property type="match status" value="1"/>
</dbReference>
<evidence type="ECO:0000256" key="3">
    <source>
        <dbReference type="ARBA" id="ARBA00012891"/>
    </source>
</evidence>
<dbReference type="InterPro" id="IPR001631">
    <property type="entry name" value="TopoI"/>
</dbReference>
<dbReference type="Gene3D" id="1.10.132.10">
    <property type="match status" value="1"/>
</dbReference>
<dbReference type="InterPro" id="IPR014727">
    <property type="entry name" value="TopoI_cat_a/b-sub_euk"/>
</dbReference>
<proteinExistence type="inferred from homology"/>
<comment type="caution">
    <text evidence="9">Lacks conserved residue(s) required for the propagation of feature annotation.</text>
</comment>
<dbReference type="InterPro" id="IPR053793">
    <property type="entry name" value="PB1-like"/>
</dbReference>
<evidence type="ECO:0000256" key="6">
    <source>
        <dbReference type="ARBA" id="ARBA00023125"/>
    </source>
</evidence>
<evidence type="ECO:0000313" key="12">
    <source>
        <dbReference type="EMBL" id="KAL3860587.1"/>
    </source>
</evidence>
<dbReference type="InterPro" id="IPR014711">
    <property type="entry name" value="TopoI_cat_a-hlx-sub_euk"/>
</dbReference>
<dbReference type="Pfam" id="PF01028">
    <property type="entry name" value="Topoisom_I"/>
    <property type="match status" value="1"/>
</dbReference>
<dbReference type="SUPFAM" id="SSF56349">
    <property type="entry name" value="DNA breaking-rejoining enzymes"/>
    <property type="match status" value="1"/>
</dbReference>
<feature type="region of interest" description="Disordered" evidence="10">
    <location>
        <begin position="175"/>
        <end position="216"/>
    </location>
</feature>
<evidence type="ECO:0000256" key="9">
    <source>
        <dbReference type="PROSITE-ProRule" id="PRU01382"/>
    </source>
</evidence>
<dbReference type="SUPFAM" id="SSF54277">
    <property type="entry name" value="CAD &amp; PB1 domains"/>
    <property type="match status" value="1"/>
</dbReference>
<dbReference type="SMART" id="SM00666">
    <property type="entry name" value="PB1"/>
    <property type="match status" value="1"/>
</dbReference>
<evidence type="ECO:0000256" key="7">
    <source>
        <dbReference type="ARBA" id="ARBA00023235"/>
    </source>
</evidence>
<evidence type="ECO:0000256" key="8">
    <source>
        <dbReference type="ARBA" id="ARBA00033297"/>
    </source>
</evidence>
<dbReference type="PANTHER" id="PTHR10290:SF3">
    <property type="entry name" value="DNA TOPOISOMERASE 1"/>
    <property type="match status" value="1"/>
</dbReference>
<accession>A0ABD3VJ48</accession>
<evidence type="ECO:0000256" key="1">
    <source>
        <dbReference type="ARBA" id="ARBA00000213"/>
    </source>
</evidence>
<dbReference type="InterPro" id="IPR013499">
    <property type="entry name" value="TopoI_euk"/>
</dbReference>
<evidence type="ECO:0000256" key="10">
    <source>
        <dbReference type="SAM" id="MobiDB-lite"/>
    </source>
</evidence>
<dbReference type="FunFam" id="3.10.20.90:FF:000320">
    <property type="entry name" value="Predicted protein"/>
    <property type="match status" value="1"/>
</dbReference>
<comment type="similarity">
    <text evidence="2">Belongs to the type IB topoisomerase family.</text>
</comment>
<keyword evidence="13" id="KW-1185">Reference proteome</keyword>
<dbReference type="SUPFAM" id="SSF56741">
    <property type="entry name" value="Eukaryotic DNA topoisomerase I, N-terminal DNA-binding fragment"/>
    <property type="match status" value="1"/>
</dbReference>
<dbReference type="EC" id="5.6.2.1" evidence="3"/>
<dbReference type="GO" id="GO:0003917">
    <property type="term" value="F:DNA topoisomerase type I (single strand cut, ATP-independent) activity"/>
    <property type="evidence" value="ECO:0007669"/>
    <property type="project" value="UniProtKB-EC"/>
</dbReference>
<keyword evidence="7" id="KW-0413">Isomerase</keyword>
<dbReference type="GO" id="GO:0003677">
    <property type="term" value="F:DNA binding"/>
    <property type="evidence" value="ECO:0007669"/>
    <property type="project" value="UniProtKB-UniRule"/>
</dbReference>
<feature type="compositionally biased region" description="Basic and acidic residues" evidence="10">
    <location>
        <begin position="176"/>
        <end position="189"/>
    </location>
</feature>
<dbReference type="PANTHER" id="PTHR10290">
    <property type="entry name" value="DNA TOPOISOMERASE I"/>
    <property type="match status" value="1"/>
</dbReference>
<feature type="domain" description="PB1" evidence="11">
    <location>
        <begin position="40"/>
        <end position="128"/>
    </location>
</feature>
<evidence type="ECO:0000256" key="4">
    <source>
        <dbReference type="ARBA" id="ARBA00019632"/>
    </source>
</evidence>
<evidence type="ECO:0000256" key="5">
    <source>
        <dbReference type="ARBA" id="ARBA00023029"/>
    </source>
</evidence>
<dbReference type="InterPro" id="IPR013034">
    <property type="entry name" value="DNA_topo_DNA_db_N_dom1"/>
</dbReference>
<feature type="compositionally biased region" description="Acidic residues" evidence="10">
    <location>
        <begin position="190"/>
        <end position="208"/>
    </location>
</feature>
<comment type="caution">
    <text evidence="12">The sequence shown here is derived from an EMBL/GenBank/DDBJ whole genome shotgun (WGS) entry which is preliminary data.</text>
</comment>
<dbReference type="InterPro" id="IPR013030">
    <property type="entry name" value="DNA_topo_DNA_db_N_dom2"/>
</dbReference>
<dbReference type="InterPro" id="IPR008336">
    <property type="entry name" value="TopoI_DNA-bd_euk"/>
</dbReference>
<dbReference type="Proteomes" id="UP001634394">
    <property type="component" value="Unassembled WGS sequence"/>
</dbReference>
<evidence type="ECO:0000256" key="2">
    <source>
        <dbReference type="ARBA" id="ARBA00006645"/>
    </source>
</evidence>
<dbReference type="InterPro" id="IPR013500">
    <property type="entry name" value="TopoI_cat_euk"/>
</dbReference>
<dbReference type="FunFam" id="1.10.10.41:FF:000001">
    <property type="entry name" value="DNA topoisomerase I"/>
    <property type="match status" value="1"/>
</dbReference>
<gene>
    <name evidence="12" type="ORF">ACJMK2_010687</name>
</gene>
<dbReference type="InterPro" id="IPR000270">
    <property type="entry name" value="PB1_dom"/>
</dbReference>
<keyword evidence="6 9" id="KW-0238">DNA-binding</keyword>
<reference evidence="12 13" key="1">
    <citation type="submission" date="2024-11" db="EMBL/GenBank/DDBJ databases">
        <title>Chromosome-level genome assembly of the freshwater bivalve Anodonta woodiana.</title>
        <authorList>
            <person name="Chen X."/>
        </authorList>
    </citation>
    <scope>NUCLEOTIDE SEQUENCE [LARGE SCALE GENOMIC DNA]</scope>
    <source>
        <strain evidence="12">MN2024</strain>
        <tissue evidence="12">Gills</tissue>
    </source>
</reference>
<dbReference type="InterPro" id="IPR011010">
    <property type="entry name" value="DNA_brk_join_enz"/>
</dbReference>
<evidence type="ECO:0000259" key="11">
    <source>
        <dbReference type="PROSITE" id="PS51745"/>
    </source>
</evidence>